<name>A0A8H1LBM5_9ACTN</name>
<feature type="domain" description="DUF397" evidence="1">
    <location>
        <begin position="8"/>
        <end position="58"/>
    </location>
</feature>
<sequence length="67" mass="7632">MNDELESAVWFKSSRSNGQADCIEVAFLTDTVATRDTKDRDRATLTFGREGWQSFIRSTVSGHFDRD</sequence>
<evidence type="ECO:0000259" key="1">
    <source>
        <dbReference type="Pfam" id="PF04149"/>
    </source>
</evidence>
<reference evidence="2 3" key="1">
    <citation type="submission" date="2018-10" db="EMBL/GenBank/DDBJ databases">
        <title>Isolation of pseudouridimycin from Streptomyces albus DSM 40763.</title>
        <authorList>
            <person name="Rosenqvist P."/>
            <person name="Metsae-Ketelae M."/>
            <person name="Virta P."/>
        </authorList>
    </citation>
    <scope>NUCLEOTIDE SEQUENCE [LARGE SCALE GENOMIC DNA]</scope>
    <source>
        <strain evidence="2 3">DSM 40763</strain>
    </source>
</reference>
<protein>
    <submittedName>
        <fullName evidence="2">DUF397 domain-containing protein</fullName>
    </submittedName>
</protein>
<dbReference type="RefSeq" id="WP_053932874.1">
    <property type="nucleotide sequence ID" value="NZ_BNEJ01000019.1"/>
</dbReference>
<dbReference type="Proteomes" id="UP000298111">
    <property type="component" value="Unassembled WGS sequence"/>
</dbReference>
<evidence type="ECO:0000313" key="3">
    <source>
        <dbReference type="Proteomes" id="UP000298111"/>
    </source>
</evidence>
<dbReference type="GeneID" id="75182444"/>
<dbReference type="AlphaFoldDB" id="A0A8H1LBM5"/>
<proteinExistence type="predicted"/>
<dbReference type="Pfam" id="PF04149">
    <property type="entry name" value="DUF397"/>
    <property type="match status" value="1"/>
</dbReference>
<dbReference type="InterPro" id="IPR007278">
    <property type="entry name" value="DUF397"/>
</dbReference>
<comment type="caution">
    <text evidence="2">The sequence shown here is derived from an EMBL/GenBank/DDBJ whole genome shotgun (WGS) entry which is preliminary data.</text>
</comment>
<dbReference type="EMBL" id="RCIY01000065">
    <property type="protein sequence ID" value="TGG81590.1"/>
    <property type="molecule type" value="Genomic_DNA"/>
</dbReference>
<evidence type="ECO:0000313" key="2">
    <source>
        <dbReference type="EMBL" id="TGG81590.1"/>
    </source>
</evidence>
<organism evidence="2 3">
    <name type="scientific">Streptomyces albus</name>
    <dbReference type="NCBI Taxonomy" id="1888"/>
    <lineage>
        <taxon>Bacteria</taxon>
        <taxon>Bacillati</taxon>
        <taxon>Actinomycetota</taxon>
        <taxon>Actinomycetes</taxon>
        <taxon>Kitasatosporales</taxon>
        <taxon>Streptomycetaceae</taxon>
        <taxon>Streptomyces</taxon>
    </lineage>
</organism>
<gene>
    <name evidence="2" type="ORF">D8771_19520</name>
</gene>
<accession>A0A8H1LBM5</accession>